<sequence>MPKRSICHISGSSSESKDSEKRVRIDCDRPLLTPVRFLILSDTHGANLPSSLPPCDVLFHCGDLTEDGTPESIFAAIRNLSKVKAKLRLVIAGNHDISLDKEYWVSQGGAESDSEIVQALFNPECGASKHGIIFLSEGIHTLNLPCGAVFKIYASPYTPGCGTSAFQYPTGSDRFNPPETTPLWAKNVGTETSIIPENVDIVMTHGPPKYILGETAGDSAGCEHLRNAIVRVKPRLHCFGHIHLPREGWTYQAHRLAYKDPPKPDSGEPGLIATIFKDWVGSNQARKKGFRCLPPGSAEDFRASKQQTLCVNAAMEGEKGELEHPPWLVTLDLPVRR</sequence>
<accession>W6YVN4</accession>
<evidence type="ECO:0000313" key="4">
    <source>
        <dbReference type="Proteomes" id="UP000054032"/>
    </source>
</evidence>
<dbReference type="HOGENOM" id="CLU_041441_2_1_1"/>
<dbReference type="InterPro" id="IPR004843">
    <property type="entry name" value="Calcineurin-like_PHP"/>
</dbReference>
<dbReference type="PANTHER" id="PTHR12905:SF0">
    <property type="entry name" value="CALCINEURIN-LIKE PHOSPHOESTERASE DOMAIN-CONTAINING PROTEIN"/>
    <property type="match status" value="1"/>
</dbReference>
<protein>
    <recommendedName>
        <fullName evidence="2">Calcineurin-like phosphoesterase domain-containing protein</fullName>
    </recommendedName>
</protein>
<dbReference type="GeneID" id="19117721"/>
<dbReference type="GO" id="GO:0016787">
    <property type="term" value="F:hydrolase activity"/>
    <property type="evidence" value="ECO:0007669"/>
    <property type="project" value="InterPro"/>
</dbReference>
<dbReference type="Proteomes" id="UP000054032">
    <property type="component" value="Unassembled WGS sequence"/>
</dbReference>
<reference evidence="3 4" key="1">
    <citation type="journal article" date="2013" name="PLoS Genet.">
        <title>Comparative genome structure, secondary metabolite, and effector coding capacity across Cochliobolus pathogens.</title>
        <authorList>
            <person name="Condon B.J."/>
            <person name="Leng Y."/>
            <person name="Wu D."/>
            <person name="Bushley K.E."/>
            <person name="Ohm R.A."/>
            <person name="Otillar R."/>
            <person name="Martin J."/>
            <person name="Schackwitz W."/>
            <person name="Grimwood J."/>
            <person name="MohdZainudin N."/>
            <person name="Xue C."/>
            <person name="Wang R."/>
            <person name="Manning V.A."/>
            <person name="Dhillon B."/>
            <person name="Tu Z.J."/>
            <person name="Steffenson B.J."/>
            <person name="Salamov A."/>
            <person name="Sun H."/>
            <person name="Lowry S."/>
            <person name="LaButti K."/>
            <person name="Han J."/>
            <person name="Copeland A."/>
            <person name="Lindquist E."/>
            <person name="Barry K."/>
            <person name="Schmutz J."/>
            <person name="Baker S.E."/>
            <person name="Ciuffetti L.M."/>
            <person name="Grigoriev I.V."/>
            <person name="Zhong S."/>
            <person name="Turgeon B.G."/>
        </authorList>
    </citation>
    <scope>NUCLEOTIDE SEQUENCE [LARGE SCALE GENOMIC DNA]</scope>
    <source>
        <strain evidence="3 4">ATCC 44560</strain>
    </source>
</reference>
<evidence type="ECO:0000259" key="2">
    <source>
        <dbReference type="Pfam" id="PF00149"/>
    </source>
</evidence>
<dbReference type="OrthoDB" id="630188at2759"/>
<feature type="region of interest" description="Disordered" evidence="1">
    <location>
        <begin position="1"/>
        <end position="22"/>
    </location>
</feature>
<feature type="domain" description="Calcineurin-like phosphoesterase" evidence="2">
    <location>
        <begin position="36"/>
        <end position="244"/>
    </location>
</feature>
<evidence type="ECO:0000256" key="1">
    <source>
        <dbReference type="SAM" id="MobiDB-lite"/>
    </source>
</evidence>
<dbReference type="SUPFAM" id="SSF56300">
    <property type="entry name" value="Metallo-dependent phosphatases"/>
    <property type="match status" value="1"/>
</dbReference>
<dbReference type="Gene3D" id="3.60.21.10">
    <property type="match status" value="1"/>
</dbReference>
<proteinExistence type="predicted"/>
<dbReference type="KEGG" id="bor:COCMIDRAFT_100669"/>
<dbReference type="Pfam" id="PF00149">
    <property type="entry name" value="Metallophos"/>
    <property type="match status" value="1"/>
</dbReference>
<dbReference type="EMBL" id="KI964027">
    <property type="protein sequence ID" value="EUC43487.1"/>
    <property type="molecule type" value="Genomic_DNA"/>
</dbReference>
<dbReference type="PANTHER" id="PTHR12905">
    <property type="entry name" value="METALLOPHOSPHOESTERASE"/>
    <property type="match status" value="1"/>
</dbReference>
<dbReference type="InterPro" id="IPR029052">
    <property type="entry name" value="Metallo-depent_PP-like"/>
</dbReference>
<dbReference type="InterPro" id="IPR051693">
    <property type="entry name" value="UPF0046_metallophosphoest"/>
</dbReference>
<gene>
    <name evidence="3" type="ORF">COCMIDRAFT_100669</name>
</gene>
<name>W6YVN4_COCMI</name>
<evidence type="ECO:0000313" key="3">
    <source>
        <dbReference type="EMBL" id="EUC43487.1"/>
    </source>
</evidence>
<dbReference type="AlphaFoldDB" id="W6YVN4"/>
<dbReference type="CDD" id="cd07379">
    <property type="entry name" value="MPP_239FB"/>
    <property type="match status" value="1"/>
</dbReference>
<dbReference type="RefSeq" id="XP_007689983.1">
    <property type="nucleotide sequence ID" value="XM_007691793.1"/>
</dbReference>
<organism evidence="3 4">
    <name type="scientific">Bipolaris oryzae ATCC 44560</name>
    <dbReference type="NCBI Taxonomy" id="930090"/>
    <lineage>
        <taxon>Eukaryota</taxon>
        <taxon>Fungi</taxon>
        <taxon>Dikarya</taxon>
        <taxon>Ascomycota</taxon>
        <taxon>Pezizomycotina</taxon>
        <taxon>Dothideomycetes</taxon>
        <taxon>Pleosporomycetidae</taxon>
        <taxon>Pleosporales</taxon>
        <taxon>Pleosporineae</taxon>
        <taxon>Pleosporaceae</taxon>
        <taxon>Bipolaris</taxon>
    </lineage>
</organism>
<dbReference type="eggNOG" id="KOG3947">
    <property type="taxonomic scope" value="Eukaryota"/>
</dbReference>
<keyword evidence="4" id="KW-1185">Reference proteome</keyword>